<reference evidence="10" key="1">
    <citation type="submission" date="2014-07" db="EMBL/GenBank/DDBJ databases">
        <title>Identification of a novel salt tolerance gene in wild soybean by whole-genome sequencing.</title>
        <authorList>
            <person name="Lam H.-M."/>
            <person name="Qi X."/>
            <person name="Li M.-W."/>
            <person name="Liu X."/>
            <person name="Xie M."/>
            <person name="Ni M."/>
            <person name="Xu X."/>
        </authorList>
    </citation>
    <scope>NUCLEOTIDE SEQUENCE [LARGE SCALE GENOMIC DNA]</scope>
    <source>
        <tissue evidence="10">Root</tissue>
    </source>
</reference>
<comment type="catalytic activity">
    <reaction evidence="1 8">
        <text>alpha,alpha-trehalose 6-phosphate + H2O = alpha,alpha-trehalose + phosphate</text>
        <dbReference type="Rhea" id="RHEA:23420"/>
        <dbReference type="ChEBI" id="CHEBI:15377"/>
        <dbReference type="ChEBI" id="CHEBI:16551"/>
        <dbReference type="ChEBI" id="CHEBI:43474"/>
        <dbReference type="ChEBI" id="CHEBI:58429"/>
        <dbReference type="EC" id="3.1.3.12"/>
    </reaction>
</comment>
<evidence type="ECO:0000256" key="2">
    <source>
        <dbReference type="ARBA" id="ARBA00001968"/>
    </source>
</evidence>
<dbReference type="EMBL" id="KN658722">
    <property type="protein sequence ID" value="KHN19743.1"/>
    <property type="molecule type" value="Genomic_DNA"/>
</dbReference>
<dbReference type="FunFam" id="3.30.70.1020:FF:000004">
    <property type="entry name" value="Trehalose 6-phosphate phosphatase"/>
    <property type="match status" value="1"/>
</dbReference>
<organism evidence="10">
    <name type="scientific">Glycine soja</name>
    <name type="common">Wild soybean</name>
    <dbReference type="NCBI Taxonomy" id="3848"/>
    <lineage>
        <taxon>Eukaryota</taxon>
        <taxon>Viridiplantae</taxon>
        <taxon>Streptophyta</taxon>
        <taxon>Embryophyta</taxon>
        <taxon>Tracheophyta</taxon>
        <taxon>Spermatophyta</taxon>
        <taxon>Magnoliopsida</taxon>
        <taxon>eudicotyledons</taxon>
        <taxon>Gunneridae</taxon>
        <taxon>Pentapetalae</taxon>
        <taxon>rosids</taxon>
        <taxon>fabids</taxon>
        <taxon>Fabales</taxon>
        <taxon>Fabaceae</taxon>
        <taxon>Papilionoideae</taxon>
        <taxon>50 kb inversion clade</taxon>
        <taxon>NPAAA clade</taxon>
        <taxon>indigoferoid/millettioid clade</taxon>
        <taxon>Phaseoleae</taxon>
        <taxon>Glycine</taxon>
        <taxon>Glycine subgen. Soja</taxon>
    </lineage>
</organism>
<dbReference type="GO" id="GO:0005992">
    <property type="term" value="P:trehalose biosynthetic process"/>
    <property type="evidence" value="ECO:0007669"/>
    <property type="project" value="UniProtKB-UniPathway"/>
</dbReference>
<dbReference type="GO" id="GO:0004805">
    <property type="term" value="F:trehalose-phosphatase activity"/>
    <property type="evidence" value="ECO:0007669"/>
    <property type="project" value="UniProtKB-EC"/>
</dbReference>
<comment type="similarity">
    <text evidence="4 8">Belongs to the trehalose phosphatase family.</text>
</comment>
<evidence type="ECO:0000256" key="3">
    <source>
        <dbReference type="ARBA" id="ARBA00005199"/>
    </source>
</evidence>
<evidence type="ECO:0000256" key="6">
    <source>
        <dbReference type="ARBA" id="ARBA00023016"/>
    </source>
</evidence>
<evidence type="ECO:0000313" key="10">
    <source>
        <dbReference type="EMBL" id="KHN19743.1"/>
    </source>
</evidence>
<evidence type="ECO:0000256" key="9">
    <source>
        <dbReference type="SAM" id="Phobius"/>
    </source>
</evidence>
<evidence type="ECO:0000256" key="1">
    <source>
        <dbReference type="ARBA" id="ARBA00000500"/>
    </source>
</evidence>
<dbReference type="InterPro" id="IPR003337">
    <property type="entry name" value="Trehalose_PPase"/>
</dbReference>
<dbReference type="FunFam" id="3.40.50.1000:FF:000073">
    <property type="entry name" value="Trehalose 6-phosphate phosphatase"/>
    <property type="match status" value="1"/>
</dbReference>
<dbReference type="Gene3D" id="3.40.50.1000">
    <property type="entry name" value="HAD superfamily/HAD-like"/>
    <property type="match status" value="1"/>
</dbReference>
<dbReference type="Pfam" id="PF02358">
    <property type="entry name" value="Trehalose_PPase"/>
    <property type="match status" value="1"/>
</dbReference>
<keyword evidence="9" id="KW-1133">Transmembrane helix</keyword>
<dbReference type="PANTHER" id="PTHR43768">
    <property type="entry name" value="TREHALOSE 6-PHOSPHATE PHOSPHATASE"/>
    <property type="match status" value="1"/>
</dbReference>
<dbReference type="SUPFAM" id="SSF56784">
    <property type="entry name" value="HAD-like"/>
    <property type="match status" value="1"/>
</dbReference>
<dbReference type="PANTHER" id="PTHR43768:SF48">
    <property type="entry name" value="TREHALOSE 6-PHOSPHATE PHOSPHATASE"/>
    <property type="match status" value="1"/>
</dbReference>
<dbReference type="InterPro" id="IPR036412">
    <property type="entry name" value="HAD-like_sf"/>
</dbReference>
<dbReference type="EC" id="3.1.3.12" evidence="8"/>
<dbReference type="Gene3D" id="3.30.70.1020">
    <property type="entry name" value="Trehalose-6-phosphate phosphatase related protein, domain 2"/>
    <property type="match status" value="1"/>
</dbReference>
<proteinExistence type="inferred from homology"/>
<dbReference type="Proteomes" id="UP000053555">
    <property type="component" value="Unassembled WGS sequence"/>
</dbReference>
<evidence type="ECO:0000256" key="8">
    <source>
        <dbReference type="RuleBase" id="RU361117"/>
    </source>
</evidence>
<keyword evidence="5 8" id="KW-0378">Hydrolase</keyword>
<dbReference type="InterPro" id="IPR023214">
    <property type="entry name" value="HAD_sf"/>
</dbReference>
<dbReference type="NCBIfam" id="TIGR00685">
    <property type="entry name" value="T6PP"/>
    <property type="match status" value="1"/>
</dbReference>
<accession>A0A0B2QIN7</accession>
<evidence type="ECO:0000256" key="7">
    <source>
        <dbReference type="ARBA" id="ARBA00025274"/>
    </source>
</evidence>
<comment type="pathway">
    <text evidence="3 8">Glycan biosynthesis; trehalose biosynthesis.</text>
</comment>
<keyword evidence="9" id="KW-0812">Transmembrane</keyword>
<dbReference type="NCBIfam" id="TIGR01484">
    <property type="entry name" value="HAD-SF-IIB"/>
    <property type="match status" value="1"/>
</dbReference>
<evidence type="ECO:0000256" key="5">
    <source>
        <dbReference type="ARBA" id="ARBA00022801"/>
    </source>
</evidence>
<evidence type="ECO:0000256" key="4">
    <source>
        <dbReference type="ARBA" id="ARBA00008770"/>
    </source>
</evidence>
<protein>
    <recommendedName>
        <fullName evidence="8">Trehalose 6-phosphate phosphatase</fullName>
        <ecNumber evidence="8">3.1.3.12</ecNumber>
    </recommendedName>
</protein>
<dbReference type="UniPathway" id="UPA00299"/>
<dbReference type="FunFam" id="3.40.50.1000:FF:000099">
    <property type="entry name" value="Trehalose 6-phosphate phosphatase"/>
    <property type="match status" value="1"/>
</dbReference>
<comment type="cofactor">
    <cofactor evidence="2 8">
        <name>a divalent metal cation</name>
        <dbReference type="ChEBI" id="CHEBI:60240"/>
    </cofactor>
</comment>
<dbReference type="AlphaFoldDB" id="A0A0B2QIN7"/>
<comment type="function">
    <text evidence="7">Removes the phosphate from trehalose 6-phosphate to produce free trehalose. Trehalose accumulation in plant may improve abiotic stress tolerance.</text>
</comment>
<gene>
    <name evidence="10" type="ORF">glysoja_024844</name>
</gene>
<feature type="transmembrane region" description="Helical" evidence="9">
    <location>
        <begin position="360"/>
        <end position="379"/>
    </location>
</feature>
<dbReference type="CDD" id="cd01627">
    <property type="entry name" value="HAD_TPP"/>
    <property type="match status" value="1"/>
</dbReference>
<dbReference type="InterPro" id="IPR006379">
    <property type="entry name" value="HAD-SF_hydro_IIB"/>
</dbReference>
<keyword evidence="9" id="KW-0472">Membrane</keyword>
<dbReference type="InterPro" id="IPR044651">
    <property type="entry name" value="OTSB-like"/>
</dbReference>
<sequence length="381" mass="42669">MMTNQNVVTHEVINTLIAVAASISNSTALPSATVPESMAVLGGFWGLPHNKNLVKRLEGAKVSAWIDSMRASSPTRAKSESQEKRSWILYHPSALNTFEQIVCSAKGKQVVVFLDYDGTLSPIVADPDKAFMTRKMRATLKGIARHFPTAIVTGRCRDKVYNFVKLAELYYAGSHGMDIKGPTKSQSPKQGNNNKAVLFQPASQFLPMIDEVYKILLEKTKTVPGANVENNKFCLSVHFRCVDEKSWAALAEKVRLVLNDYPQLRLTQGRKVLEIRPTIKWDKGKALEFLLESLGYENSNDVFPIYIGDDRTDEDAFKVLRSRGQGIGILVSRVAKETDASYTLQDPSEASAIYSIQYNLFYIIFLMFNSGINVVYLYCEW</sequence>
<keyword evidence="6" id="KW-0346">Stress response</keyword>
<name>A0A0B2QIN7_GLYSO</name>